<evidence type="ECO:0000313" key="4">
    <source>
        <dbReference type="EMBL" id="KAK6946505.1"/>
    </source>
</evidence>
<dbReference type="InterPro" id="IPR036514">
    <property type="entry name" value="SGNH_hydro_sf"/>
</dbReference>
<dbReference type="Pfam" id="PF00657">
    <property type="entry name" value="Lipase_GDSL"/>
    <property type="match status" value="1"/>
</dbReference>
<dbReference type="PANTHER" id="PTHR22835">
    <property type="entry name" value="ZINC FINGER FYVE DOMAIN CONTAINING PROTEIN"/>
    <property type="match status" value="1"/>
</dbReference>
<organism evidence="4 5">
    <name type="scientific">Dillenia turbinata</name>
    <dbReference type="NCBI Taxonomy" id="194707"/>
    <lineage>
        <taxon>Eukaryota</taxon>
        <taxon>Viridiplantae</taxon>
        <taxon>Streptophyta</taxon>
        <taxon>Embryophyta</taxon>
        <taxon>Tracheophyta</taxon>
        <taxon>Spermatophyta</taxon>
        <taxon>Magnoliopsida</taxon>
        <taxon>eudicotyledons</taxon>
        <taxon>Gunneridae</taxon>
        <taxon>Pentapetalae</taxon>
        <taxon>Dilleniales</taxon>
        <taxon>Dilleniaceae</taxon>
        <taxon>Dillenia</taxon>
    </lineage>
</organism>
<dbReference type="SUPFAM" id="SSF52266">
    <property type="entry name" value="SGNH hydrolase"/>
    <property type="match status" value="1"/>
</dbReference>
<dbReference type="InterPro" id="IPR001087">
    <property type="entry name" value="GDSL"/>
</dbReference>
<evidence type="ECO:0000256" key="3">
    <source>
        <dbReference type="SAM" id="SignalP"/>
    </source>
</evidence>
<name>A0AAN8W5L6_9MAGN</name>
<sequence length="248" mass="27457">MDNKGGYGPLFLALFLFLCFSFFLSVDSQCDREPTIFVFGDSNSDTGGYEAGTGLITKPPNGMTFFHHPVGRFCDGRLNISKHGGQNFWVHNSGPLGCLPMKLAITSKNTSDLDQYGCLQSLNGGAKAFNEKLHLMCDQLRVELKNATIIYVDMFTIRYDLIANATKYGFENPLMACCGYGGQPYNTHPRITCGKPGYNRCEDPSKYISWDGVHYTEAANIITAEKILSTIYCTPSAKFNFFCKKSSG</sequence>
<evidence type="ECO:0000256" key="1">
    <source>
        <dbReference type="ARBA" id="ARBA00008668"/>
    </source>
</evidence>
<evidence type="ECO:0000313" key="5">
    <source>
        <dbReference type="Proteomes" id="UP001370490"/>
    </source>
</evidence>
<protein>
    <submittedName>
        <fullName evidence="4">GDSL lipase/esterase</fullName>
    </submittedName>
</protein>
<dbReference type="Proteomes" id="UP001370490">
    <property type="component" value="Unassembled WGS sequence"/>
</dbReference>
<feature type="signal peptide" evidence="3">
    <location>
        <begin position="1"/>
        <end position="28"/>
    </location>
</feature>
<evidence type="ECO:0000256" key="2">
    <source>
        <dbReference type="ARBA" id="ARBA00023180"/>
    </source>
</evidence>
<comment type="similarity">
    <text evidence="1">Belongs to the 'GDSL' lipolytic enzyme family.</text>
</comment>
<keyword evidence="5" id="KW-1185">Reference proteome</keyword>
<dbReference type="PANTHER" id="PTHR22835:SF158">
    <property type="entry name" value="GDSL ESTERASE_LIPASE LIP-4-LIKE ISOFORM X1"/>
    <property type="match status" value="1"/>
</dbReference>
<proteinExistence type="inferred from homology"/>
<gene>
    <name evidence="4" type="ORF">RJ641_014049</name>
</gene>
<accession>A0AAN8W5L6</accession>
<dbReference type="Gene3D" id="3.40.50.1110">
    <property type="entry name" value="SGNH hydrolase"/>
    <property type="match status" value="2"/>
</dbReference>
<keyword evidence="2" id="KW-0325">Glycoprotein</keyword>
<dbReference type="GO" id="GO:0016788">
    <property type="term" value="F:hydrolase activity, acting on ester bonds"/>
    <property type="evidence" value="ECO:0007669"/>
    <property type="project" value="InterPro"/>
</dbReference>
<reference evidence="4 5" key="1">
    <citation type="submission" date="2023-12" db="EMBL/GenBank/DDBJ databases">
        <title>A high-quality genome assembly for Dillenia turbinata (Dilleniales).</title>
        <authorList>
            <person name="Chanderbali A."/>
        </authorList>
    </citation>
    <scope>NUCLEOTIDE SEQUENCE [LARGE SCALE GENOMIC DNA]</scope>
    <source>
        <strain evidence="4">LSX21</strain>
        <tissue evidence="4">Leaf</tissue>
    </source>
</reference>
<keyword evidence="3" id="KW-0732">Signal</keyword>
<dbReference type="EMBL" id="JBAMMX010000002">
    <property type="protein sequence ID" value="KAK6946505.1"/>
    <property type="molecule type" value="Genomic_DNA"/>
</dbReference>
<dbReference type="AlphaFoldDB" id="A0AAN8W5L6"/>
<comment type="caution">
    <text evidence="4">The sequence shown here is derived from an EMBL/GenBank/DDBJ whole genome shotgun (WGS) entry which is preliminary data.</text>
</comment>
<feature type="chain" id="PRO_5042967541" evidence="3">
    <location>
        <begin position="29"/>
        <end position="248"/>
    </location>
</feature>